<accession>A0A5E4MHV9</accession>
<organism evidence="3 4">
    <name type="scientific">Cinara cedri</name>
    <dbReference type="NCBI Taxonomy" id="506608"/>
    <lineage>
        <taxon>Eukaryota</taxon>
        <taxon>Metazoa</taxon>
        <taxon>Ecdysozoa</taxon>
        <taxon>Arthropoda</taxon>
        <taxon>Hexapoda</taxon>
        <taxon>Insecta</taxon>
        <taxon>Pterygota</taxon>
        <taxon>Neoptera</taxon>
        <taxon>Paraneoptera</taxon>
        <taxon>Hemiptera</taxon>
        <taxon>Sternorrhyncha</taxon>
        <taxon>Aphidomorpha</taxon>
        <taxon>Aphidoidea</taxon>
        <taxon>Aphididae</taxon>
        <taxon>Lachninae</taxon>
        <taxon>Cinara</taxon>
    </lineage>
</organism>
<feature type="region of interest" description="Disordered" evidence="1">
    <location>
        <begin position="59"/>
        <end position="81"/>
    </location>
</feature>
<feature type="transmembrane region" description="Helical" evidence="2">
    <location>
        <begin position="190"/>
        <end position="212"/>
    </location>
</feature>
<feature type="transmembrane region" description="Helical" evidence="2">
    <location>
        <begin position="554"/>
        <end position="571"/>
    </location>
</feature>
<feature type="transmembrane region" description="Helical" evidence="2">
    <location>
        <begin position="218"/>
        <end position="241"/>
    </location>
</feature>
<name>A0A5E4MHV9_9HEMI</name>
<gene>
    <name evidence="3" type="ORF">CINCED_3A016092</name>
</gene>
<keyword evidence="2" id="KW-0472">Membrane</keyword>
<sequence>MSLLTLVTTVVVISQPLNLNLENRVCIVMSLCILSGLSIGITARYADCDYGEYVIEDNIPNDETSKDEVQQGDTPNEEPLLTTQCNKKGVQFKDAVEVITITPNLSTSTSTGVCDENDIGDLRIEDEVIELDINNEEPKSTSPQIAFAVRVASCVGSMISSMMASIEMGQPNFGEIMIGMTEVIKNKNNIIPIVGVTIGVLTLAAVGTAVFFPPLFGVLVGMGLTPALLGVIAAFALAFVFTAVQQIITNTAVEKTNAAVARTNAAVHRNIHNIKELKKRNVVDGAVQYMLDHCDTSVVKDGEISEKDDMLLLTLSTADYNALKEGEVDRSEVSLSVLLRNSATNDAKEVKVTFTHHEIPDTDESESFSVSLTEVNGKNTVDEMKAELDLIFNSNKKVVVSNQPFDSLINEKMIASAIKGPIPLLESAFDRYIEKNGLAEYLEEMKQQTEVDLVNFYEIAEGEGSKAFCGQQVSLQIHKMSGGNILPFQTSDVTLEIGKDKLSLGVIGMKEGGERVVLLNTKLICVLALATLLFIPTAFVWLATSFLSFLLQKMATNELIITITAIAAIIAQTT</sequence>
<evidence type="ECO:0000313" key="3">
    <source>
        <dbReference type="EMBL" id="VVC30958.1"/>
    </source>
</evidence>
<keyword evidence="4" id="KW-1185">Reference proteome</keyword>
<feature type="transmembrane region" description="Helical" evidence="2">
    <location>
        <begin position="523"/>
        <end position="542"/>
    </location>
</feature>
<protein>
    <submittedName>
        <fullName evidence="3">Uncharacterized protein</fullName>
    </submittedName>
</protein>
<dbReference type="EMBL" id="CABPRJ010000553">
    <property type="protein sequence ID" value="VVC30958.1"/>
    <property type="molecule type" value="Genomic_DNA"/>
</dbReference>
<dbReference type="OrthoDB" id="1902587at2759"/>
<dbReference type="AlphaFoldDB" id="A0A5E4MHV9"/>
<proteinExistence type="predicted"/>
<evidence type="ECO:0000313" key="4">
    <source>
        <dbReference type="Proteomes" id="UP000325440"/>
    </source>
</evidence>
<keyword evidence="2" id="KW-1133">Transmembrane helix</keyword>
<keyword evidence="2" id="KW-0812">Transmembrane</keyword>
<evidence type="ECO:0000256" key="2">
    <source>
        <dbReference type="SAM" id="Phobius"/>
    </source>
</evidence>
<evidence type="ECO:0000256" key="1">
    <source>
        <dbReference type="SAM" id="MobiDB-lite"/>
    </source>
</evidence>
<dbReference type="Proteomes" id="UP000325440">
    <property type="component" value="Unassembled WGS sequence"/>
</dbReference>
<reference evidence="3 4" key="1">
    <citation type="submission" date="2019-08" db="EMBL/GenBank/DDBJ databases">
        <authorList>
            <person name="Alioto T."/>
            <person name="Alioto T."/>
            <person name="Gomez Garrido J."/>
        </authorList>
    </citation>
    <scope>NUCLEOTIDE SEQUENCE [LARGE SCALE GENOMIC DNA]</scope>
</reference>